<feature type="non-terminal residue" evidence="2">
    <location>
        <position position="94"/>
    </location>
</feature>
<protein>
    <submittedName>
        <fullName evidence="2">Uncharacterized protein</fullName>
    </submittedName>
</protein>
<name>A0A061QTQ6_9CHLO</name>
<evidence type="ECO:0000256" key="1">
    <source>
        <dbReference type="SAM" id="MobiDB-lite"/>
    </source>
</evidence>
<organism evidence="2">
    <name type="scientific">Tetraselmis sp. GSL018</name>
    <dbReference type="NCBI Taxonomy" id="582737"/>
    <lineage>
        <taxon>Eukaryota</taxon>
        <taxon>Viridiplantae</taxon>
        <taxon>Chlorophyta</taxon>
        <taxon>core chlorophytes</taxon>
        <taxon>Chlorodendrophyceae</taxon>
        <taxon>Chlorodendrales</taxon>
        <taxon>Chlorodendraceae</taxon>
        <taxon>Tetraselmis</taxon>
    </lineage>
</organism>
<dbReference type="AlphaFoldDB" id="A0A061QTQ6"/>
<dbReference type="EMBL" id="GBEZ01022818">
    <property type="protein sequence ID" value="JAC64037.1"/>
    <property type="molecule type" value="Transcribed_RNA"/>
</dbReference>
<proteinExistence type="predicted"/>
<feature type="non-terminal residue" evidence="2">
    <location>
        <position position="1"/>
    </location>
</feature>
<accession>A0A061QTQ6</accession>
<reference evidence="2" key="1">
    <citation type="submission" date="2014-05" db="EMBL/GenBank/DDBJ databases">
        <title>The transcriptome of the halophilic microalga Tetraselmis sp. GSL018 isolated from the Great Salt Lake, Utah.</title>
        <authorList>
            <person name="Jinkerson R.E."/>
            <person name="D'Adamo S."/>
            <person name="Posewitz M.C."/>
        </authorList>
    </citation>
    <scope>NUCLEOTIDE SEQUENCE</scope>
    <source>
        <strain evidence="2">GSL018</strain>
    </source>
</reference>
<sequence>RPSLAEDPSLGFASAAPFPRELPRPPTCPPGSAPRGVALCRPEGANPRKSAGNARNDRGAERAAALDASARQASEGEAVPPFSHWPCRGFRHCG</sequence>
<feature type="region of interest" description="Disordered" evidence="1">
    <location>
        <begin position="1"/>
        <end position="82"/>
    </location>
</feature>
<gene>
    <name evidence="2" type="ORF">TSPGSL018_19182</name>
</gene>
<evidence type="ECO:0000313" key="2">
    <source>
        <dbReference type="EMBL" id="JAC64037.1"/>
    </source>
</evidence>
<feature type="compositionally biased region" description="Low complexity" evidence="1">
    <location>
        <begin position="62"/>
        <end position="73"/>
    </location>
</feature>